<name>A0ABQ4KBI9_9BACI</name>
<dbReference type="RefSeq" id="WP_212963876.1">
    <property type="nucleotide sequence ID" value="NZ_BOQT01000026.1"/>
</dbReference>
<reference evidence="1 2" key="1">
    <citation type="submission" date="2021-03" db="EMBL/GenBank/DDBJ databases">
        <title>Antimicrobial resistance genes in bacteria isolated from Japanese honey, and their potential for conferring macrolide and lincosamide resistance in the American foulbrood pathogen Paenibacillus larvae.</title>
        <authorList>
            <person name="Okamoto M."/>
            <person name="Kumagai M."/>
            <person name="Kanamori H."/>
            <person name="Takamatsu D."/>
        </authorList>
    </citation>
    <scope>NUCLEOTIDE SEQUENCE [LARGE SCALE GENOMIC DNA]</scope>
    <source>
        <strain evidence="1 2">J1TS3</strain>
    </source>
</reference>
<protein>
    <submittedName>
        <fullName evidence="1">Uncharacterized protein</fullName>
    </submittedName>
</protein>
<evidence type="ECO:0000313" key="1">
    <source>
        <dbReference type="EMBL" id="GIN23110.1"/>
    </source>
</evidence>
<evidence type="ECO:0000313" key="2">
    <source>
        <dbReference type="Proteomes" id="UP000680279"/>
    </source>
</evidence>
<keyword evidence="2" id="KW-1185">Reference proteome</keyword>
<comment type="caution">
    <text evidence="1">The sequence shown here is derived from an EMBL/GenBank/DDBJ whole genome shotgun (WGS) entry which is preliminary data.</text>
</comment>
<proteinExistence type="predicted"/>
<organism evidence="1 2">
    <name type="scientific">Siminovitchia fordii</name>
    <dbReference type="NCBI Taxonomy" id="254759"/>
    <lineage>
        <taxon>Bacteria</taxon>
        <taxon>Bacillati</taxon>
        <taxon>Bacillota</taxon>
        <taxon>Bacilli</taxon>
        <taxon>Bacillales</taxon>
        <taxon>Bacillaceae</taxon>
        <taxon>Siminovitchia</taxon>
    </lineage>
</organism>
<dbReference type="EMBL" id="BOQT01000026">
    <property type="protein sequence ID" value="GIN23110.1"/>
    <property type="molecule type" value="Genomic_DNA"/>
</dbReference>
<accession>A0ABQ4KBI9</accession>
<sequence>MSTPFEKVQNVFHSKFQSKIELPKGLEEQFFINAISEFNVELYPIEFDEFTFEIEDNLSVFEINLLGTLMYKEYLHRERDKTLKLNNIVGKDIKLTALGNSKYAMNNAYNDLQKEISKMTNKLKPMNFDE</sequence>
<dbReference type="Proteomes" id="UP000680279">
    <property type="component" value="Unassembled WGS sequence"/>
</dbReference>
<gene>
    <name evidence="1" type="ORF">J1TS3_42440</name>
</gene>